<dbReference type="PRINTS" id="PR00094">
    <property type="entry name" value="ADENYLTKNASE"/>
</dbReference>
<dbReference type="AlphaFoldDB" id="A0A2H0DWI1"/>
<sequence>MPKQSYIFIGRSGCGKGTQTKLLMDKLREIDPEREIFHLESGSRFRKLVQGDSYTSRLAKKVNDIGALQPAFLSIYVWSDLLVENLKEDEHIILDGVPRREEEAVALKKALIYYGYDEIHVIHLDVSKDWAVQRLVERGRNDDDRMEDIENKMKWYNDNVVPTLLYMKNEGKPFIYHQINGEQTIEEVQTSIKKKIFGK</sequence>
<gene>
    <name evidence="7" type="ORF">COW82_01600</name>
</gene>
<dbReference type="InterPro" id="IPR027417">
    <property type="entry name" value="P-loop_NTPase"/>
</dbReference>
<dbReference type="GO" id="GO:0005524">
    <property type="term" value="F:ATP binding"/>
    <property type="evidence" value="ECO:0007669"/>
    <property type="project" value="UniProtKB-KW"/>
</dbReference>
<dbReference type="EMBL" id="PCTS01000021">
    <property type="protein sequence ID" value="PIP86535.1"/>
    <property type="molecule type" value="Genomic_DNA"/>
</dbReference>
<protein>
    <recommendedName>
        <fullName evidence="6">Adenylate kinase</fullName>
        <ecNumber evidence="6">2.7.4.3</ecNumber>
    </recommendedName>
</protein>
<dbReference type="EC" id="2.7.4.3" evidence="6"/>
<dbReference type="Gene3D" id="3.40.50.300">
    <property type="entry name" value="P-loop containing nucleotide triphosphate hydrolases"/>
    <property type="match status" value="1"/>
</dbReference>
<reference evidence="7 8" key="1">
    <citation type="submission" date="2017-09" db="EMBL/GenBank/DDBJ databases">
        <title>Depth-based differentiation of microbial function through sediment-hosted aquifers and enrichment of novel symbionts in the deep terrestrial subsurface.</title>
        <authorList>
            <person name="Probst A.J."/>
            <person name="Ladd B."/>
            <person name="Jarett J.K."/>
            <person name="Geller-Mcgrath D.E."/>
            <person name="Sieber C.M."/>
            <person name="Emerson J.B."/>
            <person name="Anantharaman K."/>
            <person name="Thomas B.C."/>
            <person name="Malmstrom R."/>
            <person name="Stieglmeier M."/>
            <person name="Klingl A."/>
            <person name="Woyke T."/>
            <person name="Ryan C.M."/>
            <person name="Banfield J.F."/>
        </authorList>
    </citation>
    <scope>NUCLEOTIDE SEQUENCE [LARGE SCALE GENOMIC DNA]</scope>
    <source>
        <strain evidence="7">CG22_combo_CG10-13_8_21_14_all_43_18</strain>
    </source>
</reference>
<comment type="catalytic activity">
    <reaction evidence="6">
        <text>AMP + ATP = 2 ADP</text>
        <dbReference type="Rhea" id="RHEA:12973"/>
        <dbReference type="ChEBI" id="CHEBI:30616"/>
        <dbReference type="ChEBI" id="CHEBI:456215"/>
        <dbReference type="ChEBI" id="CHEBI:456216"/>
        <dbReference type="EC" id="2.7.4.3"/>
    </reaction>
</comment>
<proteinExistence type="inferred from homology"/>
<evidence type="ECO:0000256" key="4">
    <source>
        <dbReference type="ARBA" id="ARBA00022777"/>
    </source>
</evidence>
<dbReference type="InterPro" id="IPR000850">
    <property type="entry name" value="Adenylat/UMP-CMP_kin"/>
</dbReference>
<organism evidence="7 8">
    <name type="scientific">Candidatus Campbellbacteria bacterium CG22_combo_CG10-13_8_21_14_all_43_18</name>
    <dbReference type="NCBI Taxonomy" id="1974530"/>
    <lineage>
        <taxon>Bacteria</taxon>
        <taxon>Candidatus Campbelliibacteriota</taxon>
    </lineage>
</organism>
<keyword evidence="4 5" id="KW-0418">Kinase</keyword>
<dbReference type="PANTHER" id="PTHR23359">
    <property type="entry name" value="NUCLEOTIDE KINASE"/>
    <property type="match status" value="1"/>
</dbReference>
<keyword evidence="1 5" id="KW-0808">Transferase</keyword>
<dbReference type="GO" id="GO:0005737">
    <property type="term" value="C:cytoplasm"/>
    <property type="evidence" value="ECO:0007669"/>
    <property type="project" value="UniProtKB-SubCell"/>
</dbReference>
<dbReference type="GO" id="GO:0004017">
    <property type="term" value="F:AMP kinase activity"/>
    <property type="evidence" value="ECO:0007669"/>
    <property type="project" value="UniProtKB-EC"/>
</dbReference>
<name>A0A2H0DWI1_9BACT</name>
<evidence type="ECO:0000256" key="5">
    <source>
        <dbReference type="RuleBase" id="RU003330"/>
    </source>
</evidence>
<accession>A0A2H0DWI1</accession>
<keyword evidence="3 6" id="KW-0547">Nucleotide-binding</keyword>
<comment type="subcellular location">
    <subcellularLocation>
        <location evidence="6">Cytoplasm</location>
    </subcellularLocation>
</comment>
<evidence type="ECO:0000313" key="8">
    <source>
        <dbReference type="Proteomes" id="UP000231276"/>
    </source>
</evidence>
<dbReference type="Proteomes" id="UP000231276">
    <property type="component" value="Unassembled WGS sequence"/>
</dbReference>
<evidence type="ECO:0000256" key="2">
    <source>
        <dbReference type="ARBA" id="ARBA00022727"/>
    </source>
</evidence>
<evidence type="ECO:0000256" key="1">
    <source>
        <dbReference type="ARBA" id="ARBA00022679"/>
    </source>
</evidence>
<dbReference type="Pfam" id="PF00406">
    <property type="entry name" value="ADK"/>
    <property type="match status" value="1"/>
</dbReference>
<dbReference type="SUPFAM" id="SSF52540">
    <property type="entry name" value="P-loop containing nucleoside triphosphate hydrolases"/>
    <property type="match status" value="1"/>
</dbReference>
<comment type="caution">
    <text evidence="7">The sequence shown here is derived from an EMBL/GenBank/DDBJ whole genome shotgun (WGS) entry which is preliminary data.</text>
</comment>
<keyword evidence="2" id="KW-0545">Nucleotide biosynthesis</keyword>
<comment type="subunit">
    <text evidence="6">Monomer.</text>
</comment>
<comment type="similarity">
    <text evidence="5">Belongs to the adenylate kinase family.</text>
</comment>
<evidence type="ECO:0000256" key="6">
    <source>
        <dbReference type="RuleBase" id="RU003331"/>
    </source>
</evidence>
<evidence type="ECO:0000256" key="3">
    <source>
        <dbReference type="ARBA" id="ARBA00022741"/>
    </source>
</evidence>
<keyword evidence="6" id="KW-0067">ATP-binding</keyword>
<evidence type="ECO:0000313" key="7">
    <source>
        <dbReference type="EMBL" id="PIP86535.1"/>
    </source>
</evidence>